<dbReference type="SUPFAM" id="SSF52540">
    <property type="entry name" value="P-loop containing nucleoside triphosphate hydrolases"/>
    <property type="match status" value="1"/>
</dbReference>
<evidence type="ECO:0000313" key="1">
    <source>
        <dbReference type="EMBL" id="ORZ10012.1"/>
    </source>
</evidence>
<organism evidence="1 2">
    <name type="scientific">Lobosporangium transversale</name>
    <dbReference type="NCBI Taxonomy" id="64571"/>
    <lineage>
        <taxon>Eukaryota</taxon>
        <taxon>Fungi</taxon>
        <taxon>Fungi incertae sedis</taxon>
        <taxon>Mucoromycota</taxon>
        <taxon>Mortierellomycotina</taxon>
        <taxon>Mortierellomycetes</taxon>
        <taxon>Mortierellales</taxon>
        <taxon>Mortierellaceae</taxon>
        <taxon>Lobosporangium</taxon>
    </lineage>
</organism>
<dbReference type="InParanoid" id="A0A1Y2GKD0"/>
<evidence type="ECO:0008006" key="3">
    <source>
        <dbReference type="Google" id="ProtNLM"/>
    </source>
</evidence>
<dbReference type="InterPro" id="IPR027417">
    <property type="entry name" value="P-loop_NTPase"/>
</dbReference>
<dbReference type="OrthoDB" id="5578775at2759"/>
<dbReference type="RefSeq" id="XP_021879102.1">
    <property type="nucleotide sequence ID" value="XM_022020376.1"/>
</dbReference>
<sequence length="78" mass="8454">TQTNEVARDMLNDEQRQLMTRIVLNSGRYFVSGPAGTGKSTLLRALCEVVREHGVYEPIRLAPSGVAAANISGQTIHS</sequence>
<accession>A0A1Y2GKD0</accession>
<reference evidence="1 2" key="1">
    <citation type="submission" date="2016-07" db="EMBL/GenBank/DDBJ databases">
        <title>Pervasive Adenine N6-methylation of Active Genes in Fungi.</title>
        <authorList>
            <consortium name="DOE Joint Genome Institute"/>
            <person name="Mondo S.J."/>
            <person name="Dannebaum R.O."/>
            <person name="Kuo R.C."/>
            <person name="Labutti K."/>
            <person name="Haridas S."/>
            <person name="Kuo A."/>
            <person name="Salamov A."/>
            <person name="Ahrendt S.R."/>
            <person name="Lipzen A."/>
            <person name="Sullivan W."/>
            <person name="Andreopoulos W.B."/>
            <person name="Clum A."/>
            <person name="Lindquist E."/>
            <person name="Daum C."/>
            <person name="Ramamoorthy G.K."/>
            <person name="Gryganskyi A."/>
            <person name="Culley D."/>
            <person name="Magnuson J.K."/>
            <person name="James T.Y."/>
            <person name="O'Malley M.A."/>
            <person name="Stajich J.E."/>
            <person name="Spatafora J.W."/>
            <person name="Visel A."/>
            <person name="Grigoriev I.V."/>
        </authorList>
    </citation>
    <scope>NUCLEOTIDE SEQUENCE [LARGE SCALE GENOMIC DNA]</scope>
    <source>
        <strain evidence="1 2">NRRL 3116</strain>
    </source>
</reference>
<comment type="caution">
    <text evidence="1">The sequence shown here is derived from an EMBL/GenBank/DDBJ whole genome shotgun (WGS) entry which is preliminary data.</text>
</comment>
<keyword evidence="2" id="KW-1185">Reference proteome</keyword>
<gene>
    <name evidence="1" type="ORF">BCR41DRAFT_292800</name>
</gene>
<dbReference type="GeneID" id="33562220"/>
<proteinExistence type="predicted"/>
<dbReference type="Gene3D" id="3.40.50.300">
    <property type="entry name" value="P-loop containing nucleotide triphosphate hydrolases"/>
    <property type="match status" value="1"/>
</dbReference>
<feature type="non-terminal residue" evidence="1">
    <location>
        <position position="78"/>
    </location>
</feature>
<feature type="non-terminal residue" evidence="1">
    <location>
        <position position="1"/>
    </location>
</feature>
<dbReference type="EMBL" id="MCFF01000032">
    <property type="protein sequence ID" value="ORZ10012.1"/>
    <property type="molecule type" value="Genomic_DNA"/>
</dbReference>
<dbReference type="Proteomes" id="UP000193648">
    <property type="component" value="Unassembled WGS sequence"/>
</dbReference>
<evidence type="ECO:0000313" key="2">
    <source>
        <dbReference type="Proteomes" id="UP000193648"/>
    </source>
</evidence>
<protein>
    <recommendedName>
        <fullName evidence="3">ATP-dependent DNA helicase</fullName>
    </recommendedName>
</protein>
<dbReference type="STRING" id="64571.A0A1Y2GKD0"/>
<dbReference type="Pfam" id="PF13604">
    <property type="entry name" value="AAA_30"/>
    <property type="match status" value="1"/>
</dbReference>
<name>A0A1Y2GKD0_9FUNG</name>
<dbReference type="AlphaFoldDB" id="A0A1Y2GKD0"/>